<dbReference type="GeneID" id="39585118"/>
<dbReference type="Proteomes" id="UP000279236">
    <property type="component" value="Unassembled WGS sequence"/>
</dbReference>
<dbReference type="RefSeq" id="XP_028480258.1">
    <property type="nucleotide sequence ID" value="XM_028616401.1"/>
</dbReference>
<protein>
    <submittedName>
        <fullName evidence="1">Uncharacterized protein</fullName>
    </submittedName>
</protein>
<evidence type="ECO:0000313" key="1">
    <source>
        <dbReference type="EMBL" id="RSH88050.1"/>
    </source>
</evidence>
<evidence type="ECO:0000313" key="2">
    <source>
        <dbReference type="Proteomes" id="UP000279236"/>
    </source>
</evidence>
<reference evidence="1 2" key="1">
    <citation type="submission" date="2018-11" db="EMBL/GenBank/DDBJ databases">
        <title>Genome sequence of Apiotrichum porosum DSM 27194.</title>
        <authorList>
            <person name="Aliyu H."/>
            <person name="Gorte O."/>
            <person name="Ochsenreither K."/>
        </authorList>
    </citation>
    <scope>NUCLEOTIDE SEQUENCE [LARGE SCALE GENOMIC DNA]</scope>
    <source>
        <strain evidence="1 2">DSM 27194</strain>
    </source>
</reference>
<accession>A0A427YA64</accession>
<name>A0A427YA64_9TREE</name>
<dbReference type="EMBL" id="RSCE01000001">
    <property type="protein sequence ID" value="RSH88050.1"/>
    <property type="molecule type" value="Genomic_DNA"/>
</dbReference>
<organism evidence="1 2">
    <name type="scientific">Apiotrichum porosum</name>
    <dbReference type="NCBI Taxonomy" id="105984"/>
    <lineage>
        <taxon>Eukaryota</taxon>
        <taxon>Fungi</taxon>
        <taxon>Dikarya</taxon>
        <taxon>Basidiomycota</taxon>
        <taxon>Agaricomycotina</taxon>
        <taxon>Tremellomycetes</taxon>
        <taxon>Trichosporonales</taxon>
        <taxon>Trichosporonaceae</taxon>
        <taxon>Apiotrichum</taxon>
    </lineage>
</organism>
<comment type="caution">
    <text evidence="1">The sequence shown here is derived from an EMBL/GenBank/DDBJ whole genome shotgun (WGS) entry which is preliminary data.</text>
</comment>
<dbReference type="AlphaFoldDB" id="A0A427YA64"/>
<keyword evidence="2" id="KW-1185">Reference proteome</keyword>
<sequence length="614" mass="68252">MAIESTEILTQMDPKEFRANTLNYRYLDTTSKADKAAVVVNVDAQLAASDAEAALQTLLALTGKSQAILLGGVEPTTKILNSTVPVIKDLPVYRILDDVRCSSLPPSDPSSIAFLPLFTPWFNPDEIKTRIAAICDLFIEHTSGLVIPSPNLIVNLWDELHQSRDFELQPTTVQGVVMDMSPITGMAMTYANAMWKSLQTMVDDRVRARGQIPRPRATLFHLTTDVNAFYFPQGNHGIQMEELNDDEQTEVLKYASAARSAGTPLRTVASMVLRKHGVLLVPHHANWLSRLPSGPLKPLAQRYDDLHELRGMYDREDVHARLLNDRRFVWSAYNPFQTIDRAWEAQGILDGTVEADALAQKGNKVGCCYLCRLSAPRIRECDPTNLICCGVYLQLAEYFTDHCAAGDIYGMAYDEDPMCQYLAVCGSCKIYRREQMSELKKLGQEVIRKNTVATIRGTRNAVVLQCGMAGCANRCVAHDRPSGSTFYGVYGFVSSKGDSICPTCFQATGRIRGRNKVAGNFDSAADIVIRAASESALSNDDLHKRIGEQSVHLTHKLYPGKKDDLTPFAFSCIDVAAQFPWSRRGLLQFIQQNTRRVGAIEFLSQVQPWSEDDV</sequence>
<proteinExistence type="predicted"/>
<gene>
    <name evidence="1" type="ORF">EHS24_000575</name>
</gene>